<feature type="domain" description="FAD-binding PCMH-type" evidence="7">
    <location>
        <begin position="124"/>
        <end position="307"/>
    </location>
</feature>
<comment type="caution">
    <text evidence="8">The sequence shown here is derived from an EMBL/GenBank/DDBJ whole genome shotgun (WGS) entry which is preliminary data.</text>
</comment>
<dbReference type="VEuPathDB" id="FungiDB:SAPIO_CDS9981"/>
<dbReference type="GO" id="GO:0071949">
    <property type="term" value="F:FAD binding"/>
    <property type="evidence" value="ECO:0007669"/>
    <property type="project" value="InterPro"/>
</dbReference>
<dbReference type="PANTHER" id="PTHR42973">
    <property type="entry name" value="BINDING OXIDOREDUCTASE, PUTATIVE (AFU_ORTHOLOGUE AFUA_1G17690)-RELATED"/>
    <property type="match status" value="1"/>
</dbReference>
<proteinExistence type="inferred from homology"/>
<dbReference type="HOGENOM" id="CLU_018354_4_4_1"/>
<keyword evidence="4" id="KW-0274">FAD</keyword>
<accession>A0A084FW37</accession>
<reference evidence="8 9" key="1">
    <citation type="journal article" date="2014" name="Genome Announc.">
        <title>Draft genome sequence of the pathogenic fungus Scedosporium apiospermum.</title>
        <authorList>
            <person name="Vandeputte P."/>
            <person name="Ghamrawi S."/>
            <person name="Rechenmann M."/>
            <person name="Iltis A."/>
            <person name="Giraud S."/>
            <person name="Fleury M."/>
            <person name="Thornton C."/>
            <person name="Delhaes L."/>
            <person name="Meyer W."/>
            <person name="Papon N."/>
            <person name="Bouchara J.P."/>
        </authorList>
    </citation>
    <scope>NUCLEOTIDE SEQUENCE [LARGE SCALE GENOMIC DNA]</scope>
    <source>
        <strain evidence="8 9">IHEM 14462</strain>
    </source>
</reference>
<dbReference type="Gene3D" id="3.30.465.10">
    <property type="match status" value="2"/>
</dbReference>
<dbReference type="InterPro" id="IPR006094">
    <property type="entry name" value="Oxid_FAD_bind_N"/>
</dbReference>
<dbReference type="Pfam" id="PF01565">
    <property type="entry name" value="FAD_binding_4"/>
    <property type="match status" value="1"/>
</dbReference>
<feature type="signal peptide" evidence="6">
    <location>
        <begin position="1"/>
        <end position="27"/>
    </location>
</feature>
<dbReference type="InterPro" id="IPR012951">
    <property type="entry name" value="BBE"/>
</dbReference>
<name>A0A084FW37_PSEDA</name>
<dbReference type="Pfam" id="PF08031">
    <property type="entry name" value="BBE"/>
    <property type="match status" value="1"/>
</dbReference>
<evidence type="ECO:0000259" key="7">
    <source>
        <dbReference type="PROSITE" id="PS51387"/>
    </source>
</evidence>
<keyword evidence="5" id="KW-0560">Oxidoreductase</keyword>
<keyword evidence="9" id="KW-1185">Reference proteome</keyword>
<dbReference type="SUPFAM" id="SSF56176">
    <property type="entry name" value="FAD-binding/transporter-associated domain-like"/>
    <property type="match status" value="1"/>
</dbReference>
<dbReference type="InterPro" id="IPR036318">
    <property type="entry name" value="FAD-bd_PCMH-like_sf"/>
</dbReference>
<sequence length="594" mass="64633">MVSASFKPHVPFLFTQLLLSFSTVIHGRKNCSPQSCKVIPGDANWPSQASWARFNESLGGGLLQPAPPGAVCHQGQRTYDPDQCPVVVDGWSSYEFHAEHPTSSQWNQFSNDSCLPDPSYPCDASGYPTFVVNATETKHVQAAVNFARKNNVRLIVKATGHDFLGRSIAPNSLSIWTHNMKGLEYHDGSFQPRGCDEAIKSNAVTARAGTQMIDVQTFLSSRNQVVVGGNSKSVGVGGYLTGGGHSILGPQHGLAVDHVLEVELVTPDGEVVVANECQNEDLFWAARGGGGSTFGVVTSVTLETIPSPPVVHLTLALFALPDTPQLAEYQAFILSKFPSWAEAGVGAYIFIANNIPNTYFPGPPDFLSGLMGLALLPGAVNASEIYAILYPAIEEAKIRFPNTNVTVVAQPETFDSFQGWWEKYFDSGDAGYSSYLSSRLFDNETLSDVDSVSATLKEYLQPSGMVLTHLVAGKGVREAKPRGGGTSVNPAWRKSYVHLVRGQTFESHNETARIEAKEAVERSSKILAALSPNTGAYLNEASIFEEDWQHTFWGDNYERLLKIKRRVDPKNVFVCHPCVGSEGWEEVNGRLCKV</sequence>
<dbReference type="GeneID" id="27729053"/>
<feature type="chain" id="PRO_5001774908" evidence="6">
    <location>
        <begin position="28"/>
        <end position="594"/>
    </location>
</feature>
<evidence type="ECO:0000256" key="2">
    <source>
        <dbReference type="ARBA" id="ARBA00005466"/>
    </source>
</evidence>
<dbReference type="EMBL" id="JOWA01000154">
    <property type="protein sequence ID" value="KEZ39299.1"/>
    <property type="molecule type" value="Genomic_DNA"/>
</dbReference>
<evidence type="ECO:0000256" key="4">
    <source>
        <dbReference type="ARBA" id="ARBA00022827"/>
    </source>
</evidence>
<evidence type="ECO:0000256" key="6">
    <source>
        <dbReference type="SAM" id="SignalP"/>
    </source>
</evidence>
<dbReference type="OMA" id="WCFPCVG"/>
<dbReference type="Proteomes" id="UP000028545">
    <property type="component" value="Unassembled WGS sequence"/>
</dbReference>
<dbReference type="InterPro" id="IPR050416">
    <property type="entry name" value="FAD-linked_Oxidoreductase"/>
</dbReference>
<dbReference type="GO" id="GO:0016491">
    <property type="term" value="F:oxidoreductase activity"/>
    <property type="evidence" value="ECO:0007669"/>
    <property type="project" value="UniProtKB-KW"/>
</dbReference>
<evidence type="ECO:0000313" key="9">
    <source>
        <dbReference type="Proteomes" id="UP000028545"/>
    </source>
</evidence>
<dbReference type="OrthoDB" id="9983560at2759"/>
<organism evidence="8 9">
    <name type="scientific">Pseudallescheria apiosperma</name>
    <name type="common">Scedosporium apiospermum</name>
    <dbReference type="NCBI Taxonomy" id="563466"/>
    <lineage>
        <taxon>Eukaryota</taxon>
        <taxon>Fungi</taxon>
        <taxon>Dikarya</taxon>
        <taxon>Ascomycota</taxon>
        <taxon>Pezizomycotina</taxon>
        <taxon>Sordariomycetes</taxon>
        <taxon>Hypocreomycetidae</taxon>
        <taxon>Microascales</taxon>
        <taxon>Microascaceae</taxon>
        <taxon>Scedosporium</taxon>
    </lineage>
</organism>
<dbReference type="InterPro" id="IPR016166">
    <property type="entry name" value="FAD-bd_PCMH"/>
</dbReference>
<comment type="similarity">
    <text evidence="2">Belongs to the oxygen-dependent FAD-linked oxidoreductase family.</text>
</comment>
<comment type="cofactor">
    <cofactor evidence="1">
        <name>FAD</name>
        <dbReference type="ChEBI" id="CHEBI:57692"/>
    </cofactor>
</comment>
<evidence type="ECO:0000256" key="3">
    <source>
        <dbReference type="ARBA" id="ARBA00022630"/>
    </source>
</evidence>
<keyword evidence="6" id="KW-0732">Signal</keyword>
<evidence type="ECO:0000256" key="5">
    <source>
        <dbReference type="ARBA" id="ARBA00023002"/>
    </source>
</evidence>
<gene>
    <name evidence="8" type="ORF">SAPIO_CDS9981</name>
</gene>
<dbReference type="PANTHER" id="PTHR42973:SF39">
    <property type="entry name" value="FAD-BINDING PCMH-TYPE DOMAIN-CONTAINING PROTEIN"/>
    <property type="match status" value="1"/>
</dbReference>
<dbReference type="AlphaFoldDB" id="A0A084FW37"/>
<dbReference type="RefSeq" id="XP_016639098.1">
    <property type="nucleotide sequence ID" value="XM_016791254.1"/>
</dbReference>
<dbReference type="InterPro" id="IPR016169">
    <property type="entry name" value="FAD-bd_PCMH_sub2"/>
</dbReference>
<keyword evidence="3" id="KW-0285">Flavoprotein</keyword>
<protein>
    <submittedName>
        <fullName evidence="8">FAD binding domain-containing protein</fullName>
    </submittedName>
</protein>
<evidence type="ECO:0000313" key="8">
    <source>
        <dbReference type="EMBL" id="KEZ39299.1"/>
    </source>
</evidence>
<dbReference type="KEGG" id="sapo:SAPIO_CDS9981"/>
<dbReference type="PROSITE" id="PS51387">
    <property type="entry name" value="FAD_PCMH"/>
    <property type="match status" value="1"/>
</dbReference>
<evidence type="ECO:0000256" key="1">
    <source>
        <dbReference type="ARBA" id="ARBA00001974"/>
    </source>
</evidence>